<dbReference type="Pfam" id="PF02653">
    <property type="entry name" value="BPD_transp_2"/>
    <property type="match status" value="1"/>
</dbReference>
<evidence type="ECO:0000256" key="7">
    <source>
        <dbReference type="ARBA" id="ARBA00022989"/>
    </source>
</evidence>
<dbReference type="NCBIfam" id="NF040906">
    <property type="entry name" value="GguB"/>
    <property type="match status" value="1"/>
</dbReference>
<feature type="transmembrane region" description="Helical" evidence="12">
    <location>
        <begin position="164"/>
        <end position="183"/>
    </location>
</feature>
<evidence type="ECO:0000256" key="6">
    <source>
        <dbReference type="ARBA" id="ARBA00022692"/>
    </source>
</evidence>
<comment type="function">
    <text evidence="9">Part of the binding-protein-dependent transport system for D-xylose. Probably responsible for the translocation of the substrate across the membrane.</text>
</comment>
<feature type="transmembrane region" description="Helical" evidence="12">
    <location>
        <begin position="214"/>
        <end position="236"/>
    </location>
</feature>
<dbReference type="PANTHER" id="PTHR32196:SF32">
    <property type="entry name" value="XYLOSE TRANSPORT SYSTEM PERMEASE PROTEIN XYLH"/>
    <property type="match status" value="1"/>
</dbReference>
<evidence type="ECO:0000256" key="5">
    <source>
        <dbReference type="ARBA" id="ARBA00022597"/>
    </source>
</evidence>
<keyword evidence="2" id="KW-0813">Transport</keyword>
<keyword evidence="14" id="KW-1185">Reference proteome</keyword>
<keyword evidence="3" id="KW-1003">Cell membrane</keyword>
<reference evidence="13 14" key="1">
    <citation type="journal article" date="2015" name="Stand. Genomic Sci.">
        <title>Genomic Encyclopedia of Bacterial and Archaeal Type Strains, Phase III: the genomes of soil and plant-associated and newly described type strains.</title>
        <authorList>
            <person name="Whitman W.B."/>
            <person name="Woyke T."/>
            <person name="Klenk H.P."/>
            <person name="Zhou Y."/>
            <person name="Lilburn T.G."/>
            <person name="Beck B.J."/>
            <person name="De Vos P."/>
            <person name="Vandamme P."/>
            <person name="Eisen J.A."/>
            <person name="Garrity G."/>
            <person name="Hugenholtz P."/>
            <person name="Kyrpides N.C."/>
        </authorList>
    </citation>
    <scope>NUCLEOTIDE SEQUENCE [LARGE SCALE GENOMIC DNA]</scope>
    <source>
        <strain evidence="13 14">VKM Ac-2541</strain>
    </source>
</reference>
<name>A0A4R2IXY7_9ACTN</name>
<feature type="transmembrane region" description="Helical" evidence="12">
    <location>
        <begin position="86"/>
        <end position="106"/>
    </location>
</feature>
<dbReference type="GO" id="GO:0022857">
    <property type="term" value="F:transmembrane transporter activity"/>
    <property type="evidence" value="ECO:0007669"/>
    <property type="project" value="InterPro"/>
</dbReference>
<protein>
    <recommendedName>
        <fullName evidence="10">Xylose transport system permease protein XylH</fullName>
    </recommendedName>
</protein>
<feature type="region of interest" description="Disordered" evidence="11">
    <location>
        <begin position="1"/>
        <end position="24"/>
    </location>
</feature>
<dbReference type="PANTHER" id="PTHR32196">
    <property type="entry name" value="ABC TRANSPORTER PERMEASE PROTEIN YPHD-RELATED-RELATED"/>
    <property type="match status" value="1"/>
</dbReference>
<gene>
    <name evidence="13" type="ORF">EV646_102301</name>
</gene>
<dbReference type="Proteomes" id="UP000295573">
    <property type="component" value="Unassembled WGS sequence"/>
</dbReference>
<evidence type="ECO:0000256" key="10">
    <source>
        <dbReference type="ARBA" id="ARBA00035686"/>
    </source>
</evidence>
<feature type="transmembrane region" description="Helical" evidence="12">
    <location>
        <begin position="248"/>
        <end position="267"/>
    </location>
</feature>
<feature type="transmembrane region" description="Helical" evidence="12">
    <location>
        <begin position="58"/>
        <end position="80"/>
    </location>
</feature>
<keyword evidence="7 12" id="KW-1133">Transmembrane helix</keyword>
<comment type="caution">
    <text evidence="13">The sequence shown here is derived from an EMBL/GenBank/DDBJ whole genome shotgun (WGS) entry which is preliminary data.</text>
</comment>
<keyword evidence="5 13" id="KW-0762">Sugar transport</keyword>
<evidence type="ECO:0000256" key="4">
    <source>
        <dbReference type="ARBA" id="ARBA00022519"/>
    </source>
</evidence>
<evidence type="ECO:0000313" key="13">
    <source>
        <dbReference type="EMBL" id="TCO50227.1"/>
    </source>
</evidence>
<feature type="transmembrane region" description="Helical" evidence="12">
    <location>
        <begin position="135"/>
        <end position="157"/>
    </location>
</feature>
<keyword evidence="8 12" id="KW-0472">Membrane</keyword>
<evidence type="ECO:0000256" key="11">
    <source>
        <dbReference type="SAM" id="MobiDB-lite"/>
    </source>
</evidence>
<keyword evidence="4" id="KW-0997">Cell inner membrane</keyword>
<evidence type="ECO:0000256" key="12">
    <source>
        <dbReference type="SAM" id="Phobius"/>
    </source>
</evidence>
<accession>A0A4R2IXY7</accession>
<evidence type="ECO:0000256" key="2">
    <source>
        <dbReference type="ARBA" id="ARBA00022448"/>
    </source>
</evidence>
<proteinExistence type="predicted"/>
<dbReference type="EMBL" id="SLWR01000002">
    <property type="protein sequence ID" value="TCO50227.1"/>
    <property type="molecule type" value="Genomic_DNA"/>
</dbReference>
<dbReference type="GO" id="GO:0005886">
    <property type="term" value="C:plasma membrane"/>
    <property type="evidence" value="ECO:0007669"/>
    <property type="project" value="UniProtKB-SubCell"/>
</dbReference>
<organism evidence="13 14">
    <name type="scientific">Kribbella antiqua</name>
    <dbReference type="NCBI Taxonomy" id="2512217"/>
    <lineage>
        <taxon>Bacteria</taxon>
        <taxon>Bacillati</taxon>
        <taxon>Actinomycetota</taxon>
        <taxon>Actinomycetes</taxon>
        <taxon>Propionibacteriales</taxon>
        <taxon>Kribbellaceae</taxon>
        <taxon>Kribbella</taxon>
    </lineage>
</organism>
<keyword evidence="6 12" id="KW-0812">Transmembrane</keyword>
<evidence type="ECO:0000256" key="9">
    <source>
        <dbReference type="ARBA" id="ARBA00035611"/>
    </source>
</evidence>
<dbReference type="OrthoDB" id="3468954at2"/>
<evidence type="ECO:0000313" key="14">
    <source>
        <dbReference type="Proteomes" id="UP000295573"/>
    </source>
</evidence>
<evidence type="ECO:0000256" key="8">
    <source>
        <dbReference type="ARBA" id="ARBA00023136"/>
    </source>
</evidence>
<evidence type="ECO:0000256" key="3">
    <source>
        <dbReference type="ARBA" id="ARBA00022475"/>
    </source>
</evidence>
<dbReference type="InterPro" id="IPR001851">
    <property type="entry name" value="ABC_transp_permease"/>
</dbReference>
<dbReference type="RefSeq" id="WP_132145417.1">
    <property type="nucleotide sequence ID" value="NZ_SLWR01000002.1"/>
</dbReference>
<feature type="transmembrane region" description="Helical" evidence="12">
    <location>
        <begin position="322"/>
        <end position="341"/>
    </location>
</feature>
<dbReference type="AlphaFoldDB" id="A0A4R2IXY7"/>
<sequence length="431" mass="44793">MTSTKPTARPQDAPADGGSAQNAAAQNESAESASAAALHVGTSDPFALITRNLRQSGIYIAFVVIVALFAALTDGVLLSPGNITNIVLQYSYILVLAIGMVILIIAGHIDLSVGSIVALTGAVSAVLVIQHDQPWWVGIVAAVAVGTAVGAWHGFWVAYVGMPAFIVTLAGMLLFRGLTLQVLDNVSLSPFPGEYQKVASGFLNGLIGGQGYDAFTLLIAAIAAAGYAVSVFRTRLARIRYEQPVESFPLFVTRVVLVAAVVMYFAWQLAHARGLPIVLIILAVLVIAYGLMTKNTVFGRQVYAIGGNLSAAMLSGVKVRKVNFWIFVNMGFLAGIAGVIYSSRSNGAQPAAGNMFELDAIAAAFIGGAAVAGGVGTVVGAMVGGLIMAVMSNGMQLMGVDQSTQSVVKGLVLLLAVAFDIYNKRRAGASR</sequence>
<dbReference type="CDD" id="cd06579">
    <property type="entry name" value="TM_PBP1_transp_AraH_like"/>
    <property type="match status" value="1"/>
</dbReference>
<comment type="subcellular location">
    <subcellularLocation>
        <location evidence="1">Cell membrane</location>
        <topology evidence="1">Multi-pass membrane protein</topology>
    </subcellularLocation>
</comment>
<feature type="transmembrane region" description="Helical" evidence="12">
    <location>
        <begin position="273"/>
        <end position="292"/>
    </location>
</feature>
<feature type="transmembrane region" description="Helical" evidence="12">
    <location>
        <begin position="111"/>
        <end position="129"/>
    </location>
</feature>
<evidence type="ECO:0000256" key="1">
    <source>
        <dbReference type="ARBA" id="ARBA00004651"/>
    </source>
</evidence>
<feature type="transmembrane region" description="Helical" evidence="12">
    <location>
        <begin position="361"/>
        <end position="390"/>
    </location>
</feature>